<keyword evidence="4" id="KW-1185">Reference proteome</keyword>
<feature type="transmembrane region" description="Helical" evidence="1">
    <location>
        <begin position="62"/>
        <end position="80"/>
    </location>
</feature>
<feature type="transmembrane region" description="Helical" evidence="1">
    <location>
        <begin position="115"/>
        <end position="134"/>
    </location>
</feature>
<keyword evidence="1" id="KW-0472">Membrane</keyword>
<dbReference type="Pfam" id="PF13473">
    <property type="entry name" value="Cupredoxin_1"/>
    <property type="match status" value="1"/>
</dbReference>
<sequence length="291" mass="32015">MALGIGSLVLIALAAGYFILNFYKHKEALHRAIGKAIITLLAVVTSTAFSIVAIQVFEYNVYLSFVVSMLFVICVGYAAGNFYRVYTIWNTILTGILGAILGMRFGMTLYLSSKVIFIADVLLIMILFLLLKIVEWQSSVIRPHKRTKTPRTKKTNVQTVVGLSVIYSLFVCSMGILLFVQKDTISLGQIGQTQSQEARYDEVNDLQTARIELNAGGFNPKQISFKKSIMIKAVFVVSASSDEGMTLVSNDLHINAPLKSGENVFLLNNPQPGTYAYSVGSKSIQGTFIVK</sequence>
<comment type="caution">
    <text evidence="3">The sequence shown here is derived from an EMBL/GenBank/DDBJ whole genome shotgun (WGS) entry which is preliminary data.</text>
</comment>
<feature type="domain" description="EfeO-type cupredoxin-like" evidence="2">
    <location>
        <begin position="203"/>
        <end position="290"/>
    </location>
</feature>
<reference evidence="3 4" key="1">
    <citation type="submission" date="2022-05" db="EMBL/GenBank/DDBJ databases">
        <title>Genome Sequencing of Bee-Associated Microbes.</title>
        <authorList>
            <person name="Dunlap C."/>
        </authorList>
    </citation>
    <scope>NUCLEOTIDE SEQUENCE [LARGE SCALE GENOMIC DNA]</scope>
    <source>
        <strain evidence="3 4">NRRL B-14421</strain>
    </source>
</reference>
<evidence type="ECO:0000259" key="2">
    <source>
        <dbReference type="Pfam" id="PF13473"/>
    </source>
</evidence>
<evidence type="ECO:0000256" key="1">
    <source>
        <dbReference type="SAM" id="Phobius"/>
    </source>
</evidence>
<gene>
    <name evidence="3" type="ORF">M5X19_20285</name>
</gene>
<keyword evidence="1" id="KW-0812">Transmembrane</keyword>
<feature type="transmembrane region" description="Helical" evidence="1">
    <location>
        <begin position="155"/>
        <end position="180"/>
    </location>
</feature>
<dbReference type="RefSeq" id="WP_029194557.1">
    <property type="nucleotide sequence ID" value="NZ_JAMDMW010000066.1"/>
</dbReference>
<name>A0ABT4GG95_9BACL</name>
<dbReference type="InterPro" id="IPR028096">
    <property type="entry name" value="EfeO_Cupredoxin"/>
</dbReference>
<evidence type="ECO:0000313" key="4">
    <source>
        <dbReference type="Proteomes" id="UP001527099"/>
    </source>
</evidence>
<feature type="transmembrane region" description="Helical" evidence="1">
    <location>
        <begin position="87"/>
        <end position="109"/>
    </location>
</feature>
<dbReference type="InterPro" id="IPR008972">
    <property type="entry name" value="Cupredoxin"/>
</dbReference>
<evidence type="ECO:0000313" key="3">
    <source>
        <dbReference type="EMBL" id="MCY9695220.1"/>
    </source>
</evidence>
<dbReference type="Proteomes" id="UP001527099">
    <property type="component" value="Unassembled WGS sequence"/>
</dbReference>
<protein>
    <submittedName>
        <fullName evidence="3">Cupredoxin domain-containing protein</fullName>
    </submittedName>
</protein>
<proteinExistence type="predicted"/>
<keyword evidence="1" id="KW-1133">Transmembrane helix</keyword>
<dbReference type="EMBL" id="JAMDMX010000066">
    <property type="protein sequence ID" value="MCY9695220.1"/>
    <property type="molecule type" value="Genomic_DNA"/>
</dbReference>
<dbReference type="Gene3D" id="2.60.40.420">
    <property type="entry name" value="Cupredoxins - blue copper proteins"/>
    <property type="match status" value="1"/>
</dbReference>
<feature type="transmembrane region" description="Helical" evidence="1">
    <location>
        <begin position="6"/>
        <end position="24"/>
    </location>
</feature>
<feature type="transmembrane region" description="Helical" evidence="1">
    <location>
        <begin position="36"/>
        <end position="56"/>
    </location>
</feature>
<accession>A0ABT4GG95</accession>
<organism evidence="3 4">
    <name type="scientific">Paenibacillus alginolyticus</name>
    <dbReference type="NCBI Taxonomy" id="59839"/>
    <lineage>
        <taxon>Bacteria</taxon>
        <taxon>Bacillati</taxon>
        <taxon>Bacillota</taxon>
        <taxon>Bacilli</taxon>
        <taxon>Bacillales</taxon>
        <taxon>Paenibacillaceae</taxon>
        <taxon>Paenibacillus</taxon>
    </lineage>
</organism>